<comment type="caution">
    <text evidence="2">The sequence shown here is derived from an EMBL/GenBank/DDBJ whole genome shotgun (WGS) entry which is preliminary data.</text>
</comment>
<dbReference type="GO" id="GO:0016757">
    <property type="term" value="F:glycosyltransferase activity"/>
    <property type="evidence" value="ECO:0007669"/>
    <property type="project" value="InterPro"/>
</dbReference>
<sequence>MSKVLYISWSGLPETAAGIRVYQIAKVLREAGNEVIFLSLSQPTAGKQDEIEYDGFHYILKGQSKSKIKNVENIFCGCTDFCVIKDTIITEKPDTVIVYNEKERMTKKIVSFCHPLGITVGADVTEWYELSRSKKWNYVVAKNVDYRIRTMDSKLDYIISISPFLTAYYQSHGCKNVIEIPPIMDCVKSEIVPTSHGVRHLVYAGAPAQKDLLLPYLIAIKDINDDRVKVVADIVGVTKEQVRTLLQIDDLEKSGIIAYGRVPHEECVKVIEKADFSILFRENLRYAKAGFSTKLSESLSLGIPVLCNAVGGADEIIIDGFNGIKIEGCDSASIMKAIERILLLDEGSIDAMKQHAIETAKQRFVGELYTSVLDRAVNMKP</sequence>
<name>A0A848CTB8_9FIRM</name>
<evidence type="ECO:0000313" key="3">
    <source>
        <dbReference type="Proteomes" id="UP000580130"/>
    </source>
</evidence>
<keyword evidence="2" id="KW-0808">Transferase</keyword>
<dbReference type="SUPFAM" id="SSF53756">
    <property type="entry name" value="UDP-Glycosyltransferase/glycogen phosphorylase"/>
    <property type="match status" value="1"/>
</dbReference>
<evidence type="ECO:0000259" key="1">
    <source>
        <dbReference type="Pfam" id="PF00534"/>
    </source>
</evidence>
<dbReference type="AlphaFoldDB" id="A0A848CTB8"/>
<organism evidence="2 3">
    <name type="scientific">Dorea formicigenerans</name>
    <dbReference type="NCBI Taxonomy" id="39486"/>
    <lineage>
        <taxon>Bacteria</taxon>
        <taxon>Bacillati</taxon>
        <taxon>Bacillota</taxon>
        <taxon>Clostridia</taxon>
        <taxon>Lachnospirales</taxon>
        <taxon>Lachnospiraceae</taxon>
        <taxon>Dorea</taxon>
    </lineage>
</organism>
<dbReference type="EMBL" id="JABAFX010000051">
    <property type="protein sequence ID" value="NME58347.1"/>
    <property type="molecule type" value="Genomic_DNA"/>
</dbReference>
<reference evidence="2 3" key="1">
    <citation type="submission" date="2020-04" db="EMBL/GenBank/DDBJ databases">
        <authorList>
            <person name="Hitch T.C.A."/>
            <person name="Wylensek D."/>
            <person name="Clavel T."/>
        </authorList>
    </citation>
    <scope>NUCLEOTIDE SEQUENCE [LARGE SCALE GENOMIC DNA]</scope>
    <source>
        <strain evidence="2 3">BSM-383-APC-5F</strain>
    </source>
</reference>
<protein>
    <submittedName>
        <fullName evidence="2">Glycosyltransferase family 4 protein</fullName>
    </submittedName>
</protein>
<dbReference type="InterPro" id="IPR001296">
    <property type="entry name" value="Glyco_trans_1"/>
</dbReference>
<gene>
    <name evidence="2" type="ORF">HF855_13365</name>
</gene>
<dbReference type="Pfam" id="PF00534">
    <property type="entry name" value="Glycos_transf_1"/>
    <property type="match status" value="1"/>
</dbReference>
<feature type="domain" description="Glycosyl transferase family 1" evidence="1">
    <location>
        <begin position="219"/>
        <end position="359"/>
    </location>
</feature>
<proteinExistence type="predicted"/>
<dbReference type="PANTHER" id="PTHR12526:SF630">
    <property type="entry name" value="GLYCOSYLTRANSFERASE"/>
    <property type="match status" value="1"/>
</dbReference>
<dbReference type="RefSeq" id="WP_168934268.1">
    <property type="nucleotide sequence ID" value="NZ_JABAFX010000051.1"/>
</dbReference>
<dbReference type="PANTHER" id="PTHR12526">
    <property type="entry name" value="GLYCOSYLTRANSFERASE"/>
    <property type="match status" value="1"/>
</dbReference>
<dbReference type="Gene3D" id="3.40.50.2000">
    <property type="entry name" value="Glycogen Phosphorylase B"/>
    <property type="match status" value="2"/>
</dbReference>
<evidence type="ECO:0000313" key="2">
    <source>
        <dbReference type="EMBL" id="NME58347.1"/>
    </source>
</evidence>
<dbReference type="Proteomes" id="UP000580130">
    <property type="component" value="Unassembled WGS sequence"/>
</dbReference>
<accession>A0A848CTB8</accession>